<evidence type="ECO:0000259" key="1">
    <source>
        <dbReference type="Pfam" id="PF07238"/>
    </source>
</evidence>
<feature type="domain" description="PilZ" evidence="1">
    <location>
        <begin position="127"/>
        <end position="234"/>
    </location>
</feature>
<evidence type="ECO:0000313" key="2">
    <source>
        <dbReference type="EMBL" id="ABA88358.1"/>
    </source>
</evidence>
<dbReference type="Pfam" id="PF07238">
    <property type="entry name" value="PilZ"/>
    <property type="match status" value="1"/>
</dbReference>
<accession>Q3A5J9</accession>
<reference evidence="2 3" key="2">
    <citation type="journal article" date="2012" name="BMC Genomics">
        <title>The genome of Pelobacter carbinolicus reveals surprising metabolic capabilities and physiological features.</title>
        <authorList>
            <person name="Aklujkar M."/>
            <person name="Haveman S.A."/>
            <person name="Didonato R.Jr."/>
            <person name="Chertkov O."/>
            <person name="Han C.S."/>
            <person name="Land M.L."/>
            <person name="Brown P."/>
            <person name="Lovley D.R."/>
        </authorList>
    </citation>
    <scope>NUCLEOTIDE SEQUENCE [LARGE SCALE GENOMIC DNA]</scope>
    <source>
        <strain evidence="3">DSM 2380 / NBRC 103641 / GraBd1</strain>
    </source>
</reference>
<dbReference type="OrthoDB" id="5431167at2"/>
<dbReference type="STRING" id="338963.Pcar_1109"/>
<dbReference type="Gene3D" id="2.40.10.220">
    <property type="entry name" value="predicted glycosyltransferase like domains"/>
    <property type="match status" value="1"/>
</dbReference>
<proteinExistence type="predicted"/>
<dbReference type="GO" id="GO:0035438">
    <property type="term" value="F:cyclic-di-GMP binding"/>
    <property type="evidence" value="ECO:0007669"/>
    <property type="project" value="InterPro"/>
</dbReference>
<gene>
    <name evidence="2" type="ordered locus">Pcar_1109</name>
</gene>
<dbReference type="AlphaFoldDB" id="Q3A5J9"/>
<protein>
    <submittedName>
        <fullName evidence="2">PilZ domain protein</fullName>
    </submittedName>
</protein>
<dbReference type="Proteomes" id="UP000002534">
    <property type="component" value="Chromosome"/>
</dbReference>
<dbReference type="RefSeq" id="WP_011340827.1">
    <property type="nucleotide sequence ID" value="NC_007498.2"/>
</dbReference>
<keyword evidence="3" id="KW-1185">Reference proteome</keyword>
<sequence length="251" mass="28481">MAPPTCCATDIPAKKQHTDFAGKVIWNEMLNTLLDHFRNGRNAKILLPTHGQRTIAVDGSVRTHSDHALDIALPYDRDFSTLINPREICQIFFSLQGREYRLLTRIQTILGTSNLLVKPKPPAIALQEREFFRIDARIRFAYYCLGDDQPRTPYPLNTKVNLSASGLRLPAQKNLDIGDLVAMVLWLDGKTPECIECLAQVVRFCTLPNGDMAVAVQFAEIDNQDRDKIVAFCLAKEREILRTKVRTRDLF</sequence>
<dbReference type="EMBL" id="CP000142">
    <property type="protein sequence ID" value="ABA88358.1"/>
    <property type="molecule type" value="Genomic_DNA"/>
</dbReference>
<name>Q3A5J9_SYNC1</name>
<evidence type="ECO:0000313" key="3">
    <source>
        <dbReference type="Proteomes" id="UP000002534"/>
    </source>
</evidence>
<dbReference type="KEGG" id="pca:Pcar_1109"/>
<organism evidence="2 3">
    <name type="scientific">Syntrophotalea carbinolica (strain DSM 2380 / NBRC 103641 / GraBd1)</name>
    <name type="common">Pelobacter carbinolicus</name>
    <dbReference type="NCBI Taxonomy" id="338963"/>
    <lineage>
        <taxon>Bacteria</taxon>
        <taxon>Pseudomonadati</taxon>
        <taxon>Thermodesulfobacteriota</taxon>
        <taxon>Desulfuromonadia</taxon>
        <taxon>Desulfuromonadales</taxon>
        <taxon>Syntrophotaleaceae</taxon>
        <taxon>Syntrophotalea</taxon>
    </lineage>
</organism>
<reference evidence="3" key="1">
    <citation type="submission" date="2005-10" db="EMBL/GenBank/DDBJ databases">
        <title>Complete sequence of Pelobacter carbinolicus DSM 2380.</title>
        <authorList>
            <person name="Copeland A."/>
            <person name="Lucas S."/>
            <person name="Lapidus A."/>
            <person name="Barry K."/>
            <person name="Detter J.C."/>
            <person name="Glavina T."/>
            <person name="Hammon N."/>
            <person name="Israni S."/>
            <person name="Pitluck S."/>
            <person name="Chertkov O."/>
            <person name="Schmutz J."/>
            <person name="Larimer F."/>
            <person name="Land M."/>
            <person name="Kyrpides N."/>
            <person name="Ivanova N."/>
            <person name="Richardson P."/>
        </authorList>
    </citation>
    <scope>NUCLEOTIDE SEQUENCE [LARGE SCALE GENOMIC DNA]</scope>
    <source>
        <strain evidence="3">DSM 2380 / NBRC 103641 / GraBd1</strain>
    </source>
</reference>
<dbReference type="HOGENOM" id="CLU_1106328_0_0_7"/>
<dbReference type="InterPro" id="IPR009875">
    <property type="entry name" value="PilZ_domain"/>
</dbReference>